<dbReference type="EMBL" id="MU266412">
    <property type="protein sequence ID" value="KAH7924972.1"/>
    <property type="molecule type" value="Genomic_DNA"/>
</dbReference>
<keyword evidence="2" id="KW-1185">Reference proteome</keyword>
<accession>A0ACB8BHJ2</accession>
<organism evidence="1 2">
    <name type="scientific">Leucogyrophana mollusca</name>
    <dbReference type="NCBI Taxonomy" id="85980"/>
    <lineage>
        <taxon>Eukaryota</taxon>
        <taxon>Fungi</taxon>
        <taxon>Dikarya</taxon>
        <taxon>Basidiomycota</taxon>
        <taxon>Agaricomycotina</taxon>
        <taxon>Agaricomycetes</taxon>
        <taxon>Agaricomycetidae</taxon>
        <taxon>Boletales</taxon>
        <taxon>Boletales incertae sedis</taxon>
        <taxon>Leucogyrophana</taxon>
    </lineage>
</organism>
<evidence type="ECO:0000313" key="2">
    <source>
        <dbReference type="Proteomes" id="UP000790709"/>
    </source>
</evidence>
<name>A0ACB8BHJ2_9AGAM</name>
<sequence>MSGTDVLVSAYSLQTSKYCRVAPAALWALDYCLTFDDEIRFMQRKGRLSVARVLFIVTRYLPLAALFVSTYGTLTHVEKHGTCLALYKASGIIFCLTMMAAEGLLFIRQRALWLDSKKALVFLASIYSALLVSVTVIAIYAVVFLNLDVVLSLPTSDCLTSTTLNTFTVGVMSGIAFFELVVLCMTLLWGYLSNVTDFPNISRLTNTLCQGNIVHALALLSFTVGNIVVIASAPRSGWSESLDTFQVVVHSIMASRILFSLRNAGDMDVEVEVMSLSASQSVPLENANSGCA</sequence>
<gene>
    <name evidence="1" type="ORF">BV22DRAFT_471141</name>
</gene>
<comment type="caution">
    <text evidence="1">The sequence shown here is derived from an EMBL/GenBank/DDBJ whole genome shotgun (WGS) entry which is preliminary data.</text>
</comment>
<dbReference type="Proteomes" id="UP000790709">
    <property type="component" value="Unassembled WGS sequence"/>
</dbReference>
<reference evidence="1" key="1">
    <citation type="journal article" date="2021" name="New Phytol.">
        <title>Evolutionary innovations through gain and loss of genes in the ectomycorrhizal Boletales.</title>
        <authorList>
            <person name="Wu G."/>
            <person name="Miyauchi S."/>
            <person name="Morin E."/>
            <person name="Kuo A."/>
            <person name="Drula E."/>
            <person name="Varga T."/>
            <person name="Kohler A."/>
            <person name="Feng B."/>
            <person name="Cao Y."/>
            <person name="Lipzen A."/>
            <person name="Daum C."/>
            <person name="Hundley H."/>
            <person name="Pangilinan J."/>
            <person name="Johnson J."/>
            <person name="Barry K."/>
            <person name="LaButti K."/>
            <person name="Ng V."/>
            <person name="Ahrendt S."/>
            <person name="Min B."/>
            <person name="Choi I.G."/>
            <person name="Park H."/>
            <person name="Plett J.M."/>
            <person name="Magnuson J."/>
            <person name="Spatafora J.W."/>
            <person name="Nagy L.G."/>
            <person name="Henrissat B."/>
            <person name="Grigoriev I.V."/>
            <person name="Yang Z.L."/>
            <person name="Xu J."/>
            <person name="Martin F.M."/>
        </authorList>
    </citation>
    <scope>NUCLEOTIDE SEQUENCE</scope>
    <source>
        <strain evidence="1">KUC20120723A-06</strain>
    </source>
</reference>
<protein>
    <submittedName>
        <fullName evidence="1">Uncharacterized protein</fullName>
    </submittedName>
</protein>
<evidence type="ECO:0000313" key="1">
    <source>
        <dbReference type="EMBL" id="KAH7924972.1"/>
    </source>
</evidence>
<proteinExistence type="predicted"/>